<dbReference type="Gene3D" id="1.10.10.10">
    <property type="entry name" value="Winged helix-like DNA-binding domain superfamily/Winged helix DNA-binding domain"/>
    <property type="match status" value="1"/>
</dbReference>
<evidence type="ECO:0000313" key="3">
    <source>
        <dbReference type="EMBL" id="MFC0226911.1"/>
    </source>
</evidence>
<evidence type="ECO:0000313" key="4">
    <source>
        <dbReference type="Proteomes" id="UP001589792"/>
    </source>
</evidence>
<comment type="caution">
    <text evidence="3">The sequence shown here is derived from an EMBL/GenBank/DDBJ whole genome shotgun (WGS) entry which is preliminary data.</text>
</comment>
<dbReference type="InterPro" id="IPR036388">
    <property type="entry name" value="WH-like_DNA-bd_sf"/>
</dbReference>
<dbReference type="EMBL" id="JBHLXG010000008">
    <property type="protein sequence ID" value="MFC0226911.1"/>
    <property type="molecule type" value="Genomic_DNA"/>
</dbReference>
<protein>
    <submittedName>
        <fullName evidence="3">FaeA/PapI family transcriptional regulator</fullName>
    </submittedName>
</protein>
<dbReference type="Pfam" id="PF04703">
    <property type="entry name" value="FaeA"/>
    <property type="match status" value="1"/>
</dbReference>
<dbReference type="Proteomes" id="UP001589792">
    <property type="component" value="Unassembled WGS sequence"/>
</dbReference>
<evidence type="ECO:0000256" key="2">
    <source>
        <dbReference type="ARBA" id="ARBA00023163"/>
    </source>
</evidence>
<evidence type="ECO:0000256" key="1">
    <source>
        <dbReference type="ARBA" id="ARBA00023015"/>
    </source>
</evidence>
<sequence length="84" mass="9720">MKNHTNHDKKLSRVLLALQSLCSDEDASDTLPSPELWPKTRHIADYCGIDIYASRRYLMQLVKNHQAYVSSSAINNSLRWYIVK</sequence>
<name>A0ABV6ED39_9GAMM</name>
<keyword evidence="2" id="KW-0804">Transcription</keyword>
<reference evidence="3 4" key="1">
    <citation type="submission" date="2024-09" db="EMBL/GenBank/DDBJ databases">
        <authorList>
            <person name="Sun Q."/>
            <person name="Mori K."/>
        </authorList>
    </citation>
    <scope>NUCLEOTIDE SEQUENCE [LARGE SCALE GENOMIC DNA]</scope>
    <source>
        <strain evidence="3 4">CCM 8626</strain>
    </source>
</reference>
<keyword evidence="4" id="KW-1185">Reference proteome</keyword>
<keyword evidence="1" id="KW-0805">Transcription regulation</keyword>
<dbReference type="InterPro" id="IPR006793">
    <property type="entry name" value="FaeA"/>
</dbReference>
<organism evidence="3 4">
    <name type="scientific">Serratia aquatilis</name>
    <dbReference type="NCBI Taxonomy" id="1737515"/>
    <lineage>
        <taxon>Bacteria</taxon>
        <taxon>Pseudomonadati</taxon>
        <taxon>Pseudomonadota</taxon>
        <taxon>Gammaproteobacteria</taxon>
        <taxon>Enterobacterales</taxon>
        <taxon>Yersiniaceae</taxon>
        <taxon>Serratia</taxon>
    </lineage>
</organism>
<gene>
    <name evidence="3" type="ORF">ACFFJ3_10425</name>
</gene>
<dbReference type="RefSeq" id="WP_380674941.1">
    <property type="nucleotide sequence ID" value="NZ_CP173186.1"/>
</dbReference>
<proteinExistence type="predicted"/>
<accession>A0ABV6ED39</accession>